<dbReference type="WBParaSite" id="HPBE_0000291101-mRNA-1">
    <property type="protein sequence ID" value="HPBE_0000291101-mRNA-1"/>
    <property type="gene ID" value="HPBE_0000291101"/>
</dbReference>
<dbReference type="EMBL" id="UZAH01005466">
    <property type="protein sequence ID" value="VDO29244.1"/>
    <property type="molecule type" value="Genomic_DNA"/>
</dbReference>
<organism evidence="3 4">
    <name type="scientific">Heligmosomoides polygyrus</name>
    <name type="common">Parasitic roundworm</name>
    <dbReference type="NCBI Taxonomy" id="6339"/>
    <lineage>
        <taxon>Eukaryota</taxon>
        <taxon>Metazoa</taxon>
        <taxon>Ecdysozoa</taxon>
        <taxon>Nematoda</taxon>
        <taxon>Chromadorea</taxon>
        <taxon>Rhabditida</taxon>
        <taxon>Rhabditina</taxon>
        <taxon>Rhabditomorpha</taxon>
        <taxon>Strongyloidea</taxon>
        <taxon>Heligmosomidae</taxon>
        <taxon>Heligmosomoides</taxon>
    </lineage>
</organism>
<evidence type="ECO:0000313" key="4">
    <source>
        <dbReference type="WBParaSite" id="HPBE_0000291101-mRNA-1"/>
    </source>
</evidence>
<evidence type="ECO:0000313" key="3">
    <source>
        <dbReference type="Proteomes" id="UP000050761"/>
    </source>
</evidence>
<sequence>MTVSTRSAARSSSSADSSSPPSVPGAVAPQPDHCVGTPLESAGEIDYCRHFTAPLDDSLSRLDDSTLLQVKDAKSLRDAASRAILQAWSDARSQTLALARRIDKAAVSINSL</sequence>
<feature type="compositionally biased region" description="Low complexity" evidence="1">
    <location>
        <begin position="1"/>
        <end position="31"/>
    </location>
</feature>
<proteinExistence type="predicted"/>
<name>A0A183F9R9_HELPZ</name>
<evidence type="ECO:0000256" key="1">
    <source>
        <dbReference type="SAM" id="MobiDB-lite"/>
    </source>
</evidence>
<gene>
    <name evidence="2" type="ORF">HPBE_LOCUS2913</name>
</gene>
<accession>A0A183F9R9</accession>
<dbReference type="OrthoDB" id="10604126at2759"/>
<keyword evidence="3" id="KW-1185">Reference proteome</keyword>
<dbReference type="AlphaFoldDB" id="A0A183F9R9"/>
<dbReference type="Proteomes" id="UP000050761">
    <property type="component" value="Unassembled WGS sequence"/>
</dbReference>
<evidence type="ECO:0000313" key="2">
    <source>
        <dbReference type="EMBL" id="VDO29244.1"/>
    </source>
</evidence>
<reference evidence="2 3" key="1">
    <citation type="submission" date="2018-11" db="EMBL/GenBank/DDBJ databases">
        <authorList>
            <consortium name="Pathogen Informatics"/>
        </authorList>
    </citation>
    <scope>NUCLEOTIDE SEQUENCE [LARGE SCALE GENOMIC DNA]</scope>
</reference>
<accession>A0A3P7V267</accession>
<reference evidence="4" key="2">
    <citation type="submission" date="2019-09" db="UniProtKB">
        <authorList>
            <consortium name="WormBaseParasite"/>
        </authorList>
    </citation>
    <scope>IDENTIFICATION</scope>
</reference>
<feature type="region of interest" description="Disordered" evidence="1">
    <location>
        <begin position="1"/>
        <end position="39"/>
    </location>
</feature>
<protein>
    <submittedName>
        <fullName evidence="4">Type III effector</fullName>
    </submittedName>
</protein>